<comment type="caution">
    <text evidence="2">The sequence shown here is derived from an EMBL/GenBank/DDBJ whole genome shotgun (WGS) entry which is preliminary data.</text>
</comment>
<evidence type="ECO:0008006" key="4">
    <source>
        <dbReference type="Google" id="ProtNLM"/>
    </source>
</evidence>
<protein>
    <recommendedName>
        <fullName evidence="4">RRM domain-containing protein</fullName>
    </recommendedName>
</protein>
<organism evidence="2 3">
    <name type="scientific">Elysia marginata</name>
    <dbReference type="NCBI Taxonomy" id="1093978"/>
    <lineage>
        <taxon>Eukaryota</taxon>
        <taxon>Metazoa</taxon>
        <taxon>Spiralia</taxon>
        <taxon>Lophotrochozoa</taxon>
        <taxon>Mollusca</taxon>
        <taxon>Gastropoda</taxon>
        <taxon>Heterobranchia</taxon>
        <taxon>Euthyneura</taxon>
        <taxon>Panpulmonata</taxon>
        <taxon>Sacoglossa</taxon>
        <taxon>Placobranchoidea</taxon>
        <taxon>Plakobranchidae</taxon>
        <taxon>Elysia</taxon>
    </lineage>
</organism>
<reference evidence="2 3" key="1">
    <citation type="journal article" date="2021" name="Elife">
        <title>Chloroplast acquisition without the gene transfer in kleptoplastic sea slugs, Plakobranchus ocellatus.</title>
        <authorList>
            <person name="Maeda T."/>
            <person name="Takahashi S."/>
            <person name="Yoshida T."/>
            <person name="Shimamura S."/>
            <person name="Takaki Y."/>
            <person name="Nagai Y."/>
            <person name="Toyoda A."/>
            <person name="Suzuki Y."/>
            <person name="Arimoto A."/>
            <person name="Ishii H."/>
            <person name="Satoh N."/>
            <person name="Nishiyama T."/>
            <person name="Hasebe M."/>
            <person name="Maruyama T."/>
            <person name="Minagawa J."/>
            <person name="Obokata J."/>
            <person name="Shigenobu S."/>
        </authorList>
    </citation>
    <scope>NUCLEOTIDE SEQUENCE [LARGE SCALE GENOMIC DNA]</scope>
</reference>
<gene>
    <name evidence="2" type="ORF">ElyMa_004311300</name>
</gene>
<dbReference type="Proteomes" id="UP000762676">
    <property type="component" value="Unassembled WGS sequence"/>
</dbReference>
<feature type="compositionally biased region" description="Polar residues" evidence="1">
    <location>
        <begin position="178"/>
        <end position="193"/>
    </location>
</feature>
<proteinExistence type="predicted"/>
<feature type="compositionally biased region" description="Basic and acidic residues" evidence="1">
    <location>
        <begin position="214"/>
        <end position="248"/>
    </location>
</feature>
<evidence type="ECO:0000256" key="1">
    <source>
        <dbReference type="SAM" id="MobiDB-lite"/>
    </source>
</evidence>
<sequence>MAITSRVPACFILDSAIIPKASMNVGLEICKACEAVAGVGSCDGAQKISGLWRIYPTSLEARRDLIVSGVELGGQAITVLGQNPFLERGQGEIPTTKLIIGNIPISVAQSEIMDALGALGVALRSPTKDEHYRDEMGRLTRFKSGRPFVYLNIPKTPLPKMMKVGANFTTYLYYRQQSSSENGGGTNLAQTNEGKGREVVGNSDSSGTAPRFKQKLDRSATQHDEVSAHNSEKSAMIERPRIREEFSY</sequence>
<dbReference type="AlphaFoldDB" id="A0AAV4GZK3"/>
<evidence type="ECO:0000313" key="3">
    <source>
        <dbReference type="Proteomes" id="UP000762676"/>
    </source>
</evidence>
<name>A0AAV4GZK3_9GAST</name>
<feature type="region of interest" description="Disordered" evidence="1">
    <location>
        <begin position="178"/>
        <end position="248"/>
    </location>
</feature>
<evidence type="ECO:0000313" key="2">
    <source>
        <dbReference type="EMBL" id="GFR90731.1"/>
    </source>
</evidence>
<dbReference type="EMBL" id="BMAT01008686">
    <property type="protein sequence ID" value="GFR90731.1"/>
    <property type="molecule type" value="Genomic_DNA"/>
</dbReference>
<keyword evidence="3" id="KW-1185">Reference proteome</keyword>
<accession>A0AAV4GZK3</accession>